<dbReference type="Proteomes" id="UP000186218">
    <property type="component" value="Unassembled WGS sequence"/>
</dbReference>
<evidence type="ECO:0000313" key="7">
    <source>
        <dbReference type="EMBL" id="SIS22693.1"/>
    </source>
</evidence>
<keyword evidence="8" id="KW-1185">Reference proteome</keyword>
<keyword evidence="5" id="KW-0046">Antibiotic resistance</keyword>
<feature type="domain" description="ABC transporter" evidence="6">
    <location>
        <begin position="10"/>
        <end position="235"/>
    </location>
</feature>
<proteinExistence type="predicted"/>
<accession>A0A1N7HD48</accession>
<comment type="subcellular location">
    <subcellularLocation>
        <location evidence="1">Cell membrane</location>
        <topology evidence="1">Peripheral membrane protein</topology>
    </subcellularLocation>
</comment>
<dbReference type="AlphaFoldDB" id="A0A1N7HD48"/>
<dbReference type="InterPro" id="IPR003593">
    <property type="entry name" value="AAA+_ATPase"/>
</dbReference>
<dbReference type="OrthoDB" id="9804819at2"/>
<gene>
    <name evidence="7" type="ORF">SAMN05445060_4003</name>
</gene>
<keyword evidence="4 7" id="KW-0067">ATP-binding</keyword>
<dbReference type="PROSITE" id="PS00211">
    <property type="entry name" value="ABC_TRANSPORTER_1"/>
    <property type="match status" value="1"/>
</dbReference>
<reference evidence="7 8" key="1">
    <citation type="submission" date="2017-01" db="EMBL/GenBank/DDBJ databases">
        <authorList>
            <person name="Mah S.A."/>
            <person name="Swanson W.J."/>
            <person name="Moy G.W."/>
            <person name="Vacquier V.D."/>
        </authorList>
    </citation>
    <scope>NUCLEOTIDE SEQUENCE [LARGE SCALE GENOMIC DNA]</scope>
    <source>
        <strain evidence="7 8">CPCC 203464</strain>
    </source>
</reference>
<dbReference type="InterPro" id="IPR017871">
    <property type="entry name" value="ABC_transporter-like_CS"/>
</dbReference>
<keyword evidence="3" id="KW-0547">Nucleotide-binding</keyword>
<dbReference type="GO" id="GO:0046677">
    <property type="term" value="P:response to antibiotic"/>
    <property type="evidence" value="ECO:0007669"/>
    <property type="project" value="UniProtKB-KW"/>
</dbReference>
<dbReference type="Gene3D" id="3.40.50.300">
    <property type="entry name" value="P-loop containing nucleotide triphosphate hydrolases"/>
    <property type="match status" value="1"/>
</dbReference>
<evidence type="ECO:0000256" key="2">
    <source>
        <dbReference type="ARBA" id="ARBA00022448"/>
    </source>
</evidence>
<dbReference type="PANTHER" id="PTHR42711:SF16">
    <property type="entry name" value="ABC TRANSPORTER ATP-BINDING PROTEIN"/>
    <property type="match status" value="1"/>
</dbReference>
<dbReference type="GO" id="GO:0005524">
    <property type="term" value="F:ATP binding"/>
    <property type="evidence" value="ECO:0007669"/>
    <property type="project" value="UniProtKB-KW"/>
</dbReference>
<evidence type="ECO:0000256" key="3">
    <source>
        <dbReference type="ARBA" id="ARBA00022741"/>
    </source>
</evidence>
<name>A0A1N7HD48_9NOCA</name>
<organism evidence="7 8">
    <name type="scientific">Williamsia sterculiae</name>
    <dbReference type="NCBI Taxonomy" id="1344003"/>
    <lineage>
        <taxon>Bacteria</taxon>
        <taxon>Bacillati</taxon>
        <taxon>Actinomycetota</taxon>
        <taxon>Actinomycetes</taxon>
        <taxon>Mycobacteriales</taxon>
        <taxon>Nocardiaceae</taxon>
        <taxon>Williamsia</taxon>
    </lineage>
</organism>
<evidence type="ECO:0000259" key="6">
    <source>
        <dbReference type="PROSITE" id="PS50893"/>
    </source>
</evidence>
<dbReference type="SMART" id="SM00382">
    <property type="entry name" value="AAA"/>
    <property type="match status" value="1"/>
</dbReference>
<evidence type="ECO:0000256" key="5">
    <source>
        <dbReference type="ARBA" id="ARBA00023251"/>
    </source>
</evidence>
<dbReference type="PROSITE" id="PS50893">
    <property type="entry name" value="ABC_TRANSPORTER_2"/>
    <property type="match status" value="1"/>
</dbReference>
<dbReference type="InterPro" id="IPR003439">
    <property type="entry name" value="ABC_transporter-like_ATP-bd"/>
</dbReference>
<dbReference type="RefSeq" id="WP_076482784.1">
    <property type="nucleotide sequence ID" value="NZ_FTNT01000015.1"/>
</dbReference>
<evidence type="ECO:0000256" key="1">
    <source>
        <dbReference type="ARBA" id="ARBA00004202"/>
    </source>
</evidence>
<dbReference type="CDD" id="cd03230">
    <property type="entry name" value="ABC_DR_subfamily_A"/>
    <property type="match status" value="1"/>
</dbReference>
<dbReference type="InterPro" id="IPR027417">
    <property type="entry name" value="P-loop_NTPase"/>
</dbReference>
<dbReference type="EMBL" id="FTNT01000015">
    <property type="protein sequence ID" value="SIS22693.1"/>
    <property type="molecule type" value="Genomic_DNA"/>
</dbReference>
<dbReference type="GO" id="GO:0016887">
    <property type="term" value="F:ATP hydrolysis activity"/>
    <property type="evidence" value="ECO:0007669"/>
    <property type="project" value="InterPro"/>
</dbReference>
<dbReference type="InterPro" id="IPR050763">
    <property type="entry name" value="ABC_transporter_ATP-binding"/>
</dbReference>
<keyword evidence="2" id="KW-0813">Transport</keyword>
<dbReference type="Pfam" id="PF00005">
    <property type="entry name" value="ABC_tran"/>
    <property type="match status" value="1"/>
</dbReference>
<dbReference type="STRING" id="1344003.SAMN05445060_4003"/>
<protein>
    <submittedName>
        <fullName evidence="7">ABC-2 type transport system ATP-binding protein</fullName>
    </submittedName>
</protein>
<dbReference type="SUPFAM" id="SSF52540">
    <property type="entry name" value="P-loop containing nucleoside triphosphate hydrolases"/>
    <property type="match status" value="1"/>
</dbReference>
<evidence type="ECO:0000313" key="8">
    <source>
        <dbReference type="Proteomes" id="UP000186218"/>
    </source>
</evidence>
<evidence type="ECO:0000256" key="4">
    <source>
        <dbReference type="ARBA" id="ARBA00022840"/>
    </source>
</evidence>
<dbReference type="GO" id="GO:0005886">
    <property type="term" value="C:plasma membrane"/>
    <property type="evidence" value="ECO:0007669"/>
    <property type="project" value="UniProtKB-SubCell"/>
</dbReference>
<sequence>MTSDTAEQAITVEHLQKSYHDRRVLSDVSFDVVEGEIFGLLGPNGAGKTTIVECIGGLRRRGGGSISVFGRDPADDDPELRDVLGIQLQESALPDKLTVGEALTLYASFYPDPQSPDVVMERLGLGPQRDTGFAKLSGGQKQRLSVALALIGRPRVAILDELTTGLDPQARREVWSMLEELRADGVTLLLVSHFMEEAQRLCDRVAIIDGGRVVALDSPGALAAGVDTLHRLSFRPTRPLDPAVLQQLPGVGDVYTSDDRITVTGPDAMFEEVFVSLRACGVGAQRVRVESADLEDAFVELINREEQP</sequence>
<dbReference type="PANTHER" id="PTHR42711">
    <property type="entry name" value="ABC TRANSPORTER ATP-BINDING PROTEIN"/>
    <property type="match status" value="1"/>
</dbReference>